<dbReference type="AlphaFoldDB" id="A0A849KZK5"/>
<evidence type="ECO:0000313" key="17">
    <source>
        <dbReference type="Proteomes" id="UP000572377"/>
    </source>
</evidence>
<evidence type="ECO:0000313" key="16">
    <source>
        <dbReference type="EMBL" id="NNU79224.1"/>
    </source>
</evidence>
<keyword evidence="6 11" id="KW-0031">Aminopeptidase</keyword>
<dbReference type="InterPro" id="IPR005944">
    <property type="entry name" value="Pro_iminopeptidase"/>
</dbReference>
<organism evidence="16 17">
    <name type="scientific">Halovulum dunhuangense</name>
    <dbReference type="NCBI Taxonomy" id="1505036"/>
    <lineage>
        <taxon>Bacteria</taxon>
        <taxon>Pseudomonadati</taxon>
        <taxon>Pseudomonadota</taxon>
        <taxon>Alphaproteobacteria</taxon>
        <taxon>Rhodobacterales</taxon>
        <taxon>Paracoccaceae</taxon>
        <taxon>Halovulum</taxon>
    </lineage>
</organism>
<dbReference type="InterPro" id="IPR029058">
    <property type="entry name" value="AB_hydrolase_fold"/>
</dbReference>
<dbReference type="PIRSF" id="PIRSF006431">
    <property type="entry name" value="Pept_S33"/>
    <property type="match status" value="1"/>
</dbReference>
<dbReference type="EMBL" id="JABFBC010000001">
    <property type="protein sequence ID" value="NNU79224.1"/>
    <property type="molecule type" value="Genomic_DNA"/>
</dbReference>
<evidence type="ECO:0000256" key="9">
    <source>
        <dbReference type="ARBA" id="ARBA00022801"/>
    </source>
</evidence>
<evidence type="ECO:0000256" key="4">
    <source>
        <dbReference type="ARBA" id="ARBA00012568"/>
    </source>
</evidence>
<keyword evidence="9 11" id="KW-0378">Hydrolase</keyword>
<dbReference type="Pfam" id="PF00561">
    <property type="entry name" value="Abhydrolase_1"/>
    <property type="match status" value="1"/>
</dbReference>
<gene>
    <name evidence="16" type="primary">pip</name>
    <name evidence="16" type="ORF">HMH01_02120</name>
</gene>
<comment type="subcellular location">
    <subcellularLocation>
        <location evidence="2 11">Cytoplasm</location>
    </subcellularLocation>
</comment>
<dbReference type="PRINTS" id="PR00793">
    <property type="entry name" value="PROAMNOPTASE"/>
</dbReference>
<dbReference type="SUPFAM" id="SSF53474">
    <property type="entry name" value="alpha/beta-Hydrolases"/>
    <property type="match status" value="1"/>
</dbReference>
<feature type="active site" evidence="12">
    <location>
        <position position="276"/>
    </location>
</feature>
<evidence type="ECO:0000256" key="5">
    <source>
        <dbReference type="ARBA" id="ARBA00021843"/>
    </source>
</evidence>
<evidence type="ECO:0000256" key="14">
    <source>
        <dbReference type="SAM" id="MobiDB-lite"/>
    </source>
</evidence>
<comment type="catalytic activity">
    <reaction evidence="1 11 13">
        <text>Release of N-terminal proline from a peptide.</text>
        <dbReference type="EC" id="3.4.11.5"/>
    </reaction>
</comment>
<dbReference type="PRINTS" id="PR00111">
    <property type="entry name" value="ABHYDROLASE"/>
</dbReference>
<evidence type="ECO:0000256" key="7">
    <source>
        <dbReference type="ARBA" id="ARBA00022490"/>
    </source>
</evidence>
<comment type="similarity">
    <text evidence="3 11 13">Belongs to the peptidase S33 family.</text>
</comment>
<keyword evidence="8 11" id="KW-0645">Protease</keyword>
<comment type="caution">
    <text evidence="16">The sequence shown here is derived from an EMBL/GenBank/DDBJ whole genome shotgun (WGS) entry which is preliminary data.</text>
</comment>
<dbReference type="EC" id="3.4.11.5" evidence="4 11"/>
<feature type="domain" description="AB hydrolase-1" evidence="15">
    <location>
        <begin position="48"/>
        <end position="306"/>
    </location>
</feature>
<feature type="active site" description="Nucleophile" evidence="12">
    <location>
        <position position="122"/>
    </location>
</feature>
<keyword evidence="7 11" id="KW-0963">Cytoplasm</keyword>
<feature type="compositionally biased region" description="Basic and acidic residues" evidence="14">
    <location>
        <begin position="1"/>
        <end position="12"/>
    </location>
</feature>
<evidence type="ECO:0000256" key="11">
    <source>
        <dbReference type="PIRNR" id="PIRNR006431"/>
    </source>
</evidence>
<evidence type="ECO:0000256" key="13">
    <source>
        <dbReference type="RuleBase" id="RU003421"/>
    </source>
</evidence>
<dbReference type="GO" id="GO:0005737">
    <property type="term" value="C:cytoplasm"/>
    <property type="evidence" value="ECO:0007669"/>
    <property type="project" value="UniProtKB-SubCell"/>
</dbReference>
<dbReference type="PANTHER" id="PTHR43722:SF1">
    <property type="entry name" value="PROLINE IMINOPEPTIDASE"/>
    <property type="match status" value="1"/>
</dbReference>
<evidence type="ECO:0000256" key="1">
    <source>
        <dbReference type="ARBA" id="ARBA00001585"/>
    </source>
</evidence>
<dbReference type="Gene3D" id="3.40.50.1820">
    <property type="entry name" value="alpha/beta hydrolase"/>
    <property type="match status" value="1"/>
</dbReference>
<dbReference type="GO" id="GO:0006508">
    <property type="term" value="P:proteolysis"/>
    <property type="evidence" value="ECO:0007669"/>
    <property type="project" value="UniProtKB-KW"/>
</dbReference>
<dbReference type="NCBIfam" id="TIGR01249">
    <property type="entry name" value="pro_imino_pep_1"/>
    <property type="match status" value="1"/>
</dbReference>
<reference evidence="16 17" key="1">
    <citation type="submission" date="2020-05" db="EMBL/GenBank/DDBJ databases">
        <title>Gimesia benthica sp. nov., a novel planctomycete isolated from a deep-sea water sample of the Northwest Indian Ocean.</title>
        <authorList>
            <person name="Wang J."/>
            <person name="Ruan C."/>
            <person name="Song L."/>
            <person name="Zhu Y."/>
            <person name="Li A."/>
            <person name="Zheng X."/>
            <person name="Wang L."/>
            <person name="Lu Z."/>
            <person name="Huang Y."/>
            <person name="Du W."/>
            <person name="Zhou Y."/>
            <person name="Huang L."/>
            <person name="Dai X."/>
        </authorList>
    </citation>
    <scope>NUCLEOTIDE SEQUENCE [LARGE SCALE GENOMIC DNA]</scope>
    <source>
        <strain evidence="16 17">YYQ-30</strain>
    </source>
</reference>
<evidence type="ECO:0000256" key="3">
    <source>
        <dbReference type="ARBA" id="ARBA00010088"/>
    </source>
</evidence>
<evidence type="ECO:0000256" key="6">
    <source>
        <dbReference type="ARBA" id="ARBA00022438"/>
    </source>
</evidence>
<name>A0A849KZK5_9RHOB</name>
<dbReference type="Proteomes" id="UP000572377">
    <property type="component" value="Unassembled WGS sequence"/>
</dbReference>
<evidence type="ECO:0000256" key="10">
    <source>
        <dbReference type="ARBA" id="ARBA00029605"/>
    </source>
</evidence>
<dbReference type="GO" id="GO:0004177">
    <property type="term" value="F:aminopeptidase activity"/>
    <property type="evidence" value="ECO:0007669"/>
    <property type="project" value="UniProtKB-UniRule"/>
</dbReference>
<accession>A0A849KZK5</accession>
<evidence type="ECO:0000256" key="2">
    <source>
        <dbReference type="ARBA" id="ARBA00004496"/>
    </source>
</evidence>
<protein>
    <recommendedName>
        <fullName evidence="5 11">Proline iminopeptidase</fullName>
        <shortName evidence="11">PIP</shortName>
        <ecNumber evidence="4 11">3.4.11.5</ecNumber>
    </recommendedName>
    <alternativeName>
        <fullName evidence="10 11">Prolyl aminopeptidase</fullName>
    </alternativeName>
</protein>
<dbReference type="RefSeq" id="WP_171322013.1">
    <property type="nucleotide sequence ID" value="NZ_JABFBC010000001.1"/>
</dbReference>
<evidence type="ECO:0000259" key="15">
    <source>
        <dbReference type="Pfam" id="PF00561"/>
    </source>
</evidence>
<proteinExistence type="inferred from homology"/>
<dbReference type="InterPro" id="IPR002410">
    <property type="entry name" value="Peptidase_S33"/>
</dbReference>
<sequence length="336" mass="37654">MPETHSTEDAAPRRNLYPPREPYRAQVMDMPGGHRIYLEECGIRNGQPVVVLHGGPGGGCSPGMRRFFDPSHYRAVLFDQRGCGRSSPNASVENNTTWDLVADIERIRTALGIDKWVVFGGSWGATLALIYAQAHPERVEALVLRGVFTMTRSELDWFYGGGAGAFWPDQWRAFAHMVPAEERGDLIAAYNRRLFGPDESEQIRFARAWAGWESALAVLSSNGARGVPSASYARAFARLENHYFINGGFLESDGQIHRDMHRIRHIPGYIVQGRYDMVCPPVTAQRLHDSWPGSRLTMIPDAGHALSEPGISQELVGIMDRIRDETRLRRRRVEVG</sequence>
<dbReference type="InterPro" id="IPR000073">
    <property type="entry name" value="AB_hydrolase_1"/>
</dbReference>
<evidence type="ECO:0000256" key="12">
    <source>
        <dbReference type="PIRSR" id="PIRSR006431-1"/>
    </source>
</evidence>
<feature type="region of interest" description="Disordered" evidence="14">
    <location>
        <begin position="1"/>
        <end position="20"/>
    </location>
</feature>
<dbReference type="PANTHER" id="PTHR43722">
    <property type="entry name" value="PROLINE IMINOPEPTIDASE"/>
    <property type="match status" value="1"/>
</dbReference>
<keyword evidence="17" id="KW-1185">Reference proteome</keyword>
<feature type="active site" description="Proton donor" evidence="12">
    <location>
        <position position="304"/>
    </location>
</feature>
<evidence type="ECO:0000256" key="8">
    <source>
        <dbReference type="ARBA" id="ARBA00022670"/>
    </source>
</evidence>